<dbReference type="PANTHER" id="PTHR43708">
    <property type="entry name" value="CONSERVED EXPRESSED OXIDOREDUCTASE (EUROFUNG)"/>
    <property type="match status" value="1"/>
</dbReference>
<dbReference type="Pfam" id="PF01408">
    <property type="entry name" value="GFO_IDH_MocA"/>
    <property type="match status" value="1"/>
</dbReference>
<evidence type="ECO:0000313" key="5">
    <source>
        <dbReference type="EMBL" id="MFC5528079.1"/>
    </source>
</evidence>
<dbReference type="Gene3D" id="3.30.360.10">
    <property type="entry name" value="Dihydrodipicolinate Reductase, domain 2"/>
    <property type="match status" value="1"/>
</dbReference>
<evidence type="ECO:0000259" key="4">
    <source>
        <dbReference type="Pfam" id="PF02894"/>
    </source>
</evidence>
<name>A0ABW0QUX7_9BACL</name>
<dbReference type="Proteomes" id="UP001596108">
    <property type="component" value="Unassembled WGS sequence"/>
</dbReference>
<dbReference type="InterPro" id="IPR004104">
    <property type="entry name" value="Gfo/Idh/MocA-like_OxRdtase_C"/>
</dbReference>
<evidence type="ECO:0000256" key="1">
    <source>
        <dbReference type="ARBA" id="ARBA00010928"/>
    </source>
</evidence>
<sequence length="352" mass="39068">MTINVGLVGYGLSASVFHGPIIQRIEGMRLKAIVSSNAEKVNRDYPDVEVFDDVDSMLLRGEIDLVVICTPNTTHYEFAKKAILAGKHVVVEKPFTVDASEAEELISLAKAQGVNLSVYQNRRWDNDFLTIKALLETGMLGKLSTYEAHFDRFRPVIRDRWREKNLPGSGILYDLGSHLIDQALNLFGMPQTLWADIRSERDGGQTDDYFHLILGYPNLRVILHSGSLVKLAGPRFVLHGDRGSFVKYGLDPQEDQLKLGMHPGDSGWGEDRPELYGKLSTVVGGLSMEAIISTIPGSYEAFYQGMAAAIQSGAPVPVQAEQARDTIRIIEYALQSHREQRTIQIPSQEGAK</sequence>
<protein>
    <submittedName>
        <fullName evidence="5">Oxidoreductase</fullName>
    </submittedName>
</protein>
<dbReference type="EMBL" id="JBHSNC010000005">
    <property type="protein sequence ID" value="MFC5528079.1"/>
    <property type="molecule type" value="Genomic_DNA"/>
</dbReference>
<comment type="similarity">
    <text evidence="1">Belongs to the Gfo/Idh/MocA family.</text>
</comment>
<accession>A0ABW0QUX7</accession>
<evidence type="ECO:0000259" key="3">
    <source>
        <dbReference type="Pfam" id="PF01408"/>
    </source>
</evidence>
<dbReference type="Pfam" id="PF02894">
    <property type="entry name" value="GFO_IDH_MocA_C"/>
    <property type="match status" value="1"/>
</dbReference>
<feature type="domain" description="Gfo/Idh/MocA-like oxidoreductase C-terminal" evidence="4">
    <location>
        <begin position="132"/>
        <end position="345"/>
    </location>
</feature>
<dbReference type="RefSeq" id="WP_378109889.1">
    <property type="nucleotide sequence ID" value="NZ_JBHSNC010000005.1"/>
</dbReference>
<dbReference type="SUPFAM" id="SSF51735">
    <property type="entry name" value="NAD(P)-binding Rossmann-fold domains"/>
    <property type="match status" value="1"/>
</dbReference>
<evidence type="ECO:0000313" key="6">
    <source>
        <dbReference type="Proteomes" id="UP001596108"/>
    </source>
</evidence>
<evidence type="ECO:0000256" key="2">
    <source>
        <dbReference type="ARBA" id="ARBA00023002"/>
    </source>
</evidence>
<gene>
    <name evidence="5" type="ORF">ACFPQ4_01210</name>
</gene>
<dbReference type="PANTHER" id="PTHR43708:SF5">
    <property type="entry name" value="CONSERVED EXPRESSED OXIDOREDUCTASE (EUROFUNG)-RELATED"/>
    <property type="match status" value="1"/>
</dbReference>
<proteinExistence type="inferred from homology"/>
<dbReference type="NCBIfam" id="NF008607">
    <property type="entry name" value="PRK11579.1"/>
    <property type="match status" value="1"/>
</dbReference>
<dbReference type="InterPro" id="IPR051317">
    <property type="entry name" value="Gfo/Idh/MocA_oxidoreduct"/>
</dbReference>
<organism evidence="5 6">
    <name type="scientific">Cohnella yongneupensis</name>
    <dbReference type="NCBI Taxonomy" id="425006"/>
    <lineage>
        <taxon>Bacteria</taxon>
        <taxon>Bacillati</taxon>
        <taxon>Bacillota</taxon>
        <taxon>Bacilli</taxon>
        <taxon>Bacillales</taxon>
        <taxon>Paenibacillaceae</taxon>
        <taxon>Cohnella</taxon>
    </lineage>
</organism>
<keyword evidence="6" id="KW-1185">Reference proteome</keyword>
<dbReference type="InterPro" id="IPR036291">
    <property type="entry name" value="NAD(P)-bd_dom_sf"/>
</dbReference>
<reference evidence="6" key="1">
    <citation type="journal article" date="2019" name="Int. J. Syst. Evol. Microbiol.">
        <title>The Global Catalogue of Microorganisms (GCM) 10K type strain sequencing project: providing services to taxonomists for standard genome sequencing and annotation.</title>
        <authorList>
            <consortium name="The Broad Institute Genomics Platform"/>
            <consortium name="The Broad Institute Genome Sequencing Center for Infectious Disease"/>
            <person name="Wu L."/>
            <person name="Ma J."/>
        </authorList>
    </citation>
    <scope>NUCLEOTIDE SEQUENCE [LARGE SCALE GENOMIC DNA]</scope>
    <source>
        <strain evidence="6">CGMCC 1.18578</strain>
    </source>
</reference>
<keyword evidence="2" id="KW-0560">Oxidoreductase</keyword>
<dbReference type="Gene3D" id="3.40.50.720">
    <property type="entry name" value="NAD(P)-binding Rossmann-like Domain"/>
    <property type="match status" value="1"/>
</dbReference>
<comment type="caution">
    <text evidence="5">The sequence shown here is derived from an EMBL/GenBank/DDBJ whole genome shotgun (WGS) entry which is preliminary data.</text>
</comment>
<feature type="domain" description="Gfo/Idh/MocA-like oxidoreductase N-terminal" evidence="3">
    <location>
        <begin position="3"/>
        <end position="119"/>
    </location>
</feature>
<dbReference type="InterPro" id="IPR000683">
    <property type="entry name" value="Gfo/Idh/MocA-like_OxRdtase_N"/>
</dbReference>